<keyword evidence="6" id="KW-0732">Signal</keyword>
<gene>
    <name evidence="7" type="ORF">JHW45_15305</name>
</gene>
<feature type="chain" id="PRO_5045347409" evidence="6">
    <location>
        <begin position="32"/>
        <end position="163"/>
    </location>
</feature>
<evidence type="ECO:0000256" key="3">
    <source>
        <dbReference type="ARBA" id="ARBA00022723"/>
    </source>
</evidence>
<dbReference type="InterPro" id="IPR012127">
    <property type="entry name" value="Cyt_c_prime"/>
</dbReference>
<keyword evidence="4" id="KW-0249">Electron transport</keyword>
<keyword evidence="2" id="KW-0349">Heme</keyword>
<dbReference type="Proteomes" id="UP001218412">
    <property type="component" value="Chromosome"/>
</dbReference>
<reference evidence="7 8" key="1">
    <citation type="submission" date="2021-01" db="EMBL/GenBank/DDBJ databases">
        <title>Biogeographic distribution of Paracoccus.</title>
        <authorList>
            <person name="Hollensteiner J."/>
            <person name="Leineberger J."/>
            <person name="Brinkhoff T."/>
            <person name="Daniel R."/>
        </authorList>
    </citation>
    <scope>NUCLEOTIDE SEQUENCE [LARGE SCALE GENOMIC DNA]</scope>
    <source>
        <strain evidence="7 8">LMG25392</strain>
    </source>
</reference>
<evidence type="ECO:0000313" key="7">
    <source>
        <dbReference type="EMBL" id="WCR10407.1"/>
    </source>
</evidence>
<dbReference type="PIRSF" id="PIRSF000027">
    <property type="entry name" value="Cytc_c_prime"/>
    <property type="match status" value="1"/>
</dbReference>
<proteinExistence type="predicted"/>
<name>A0ABY7SVI9_9RHOB</name>
<evidence type="ECO:0000256" key="4">
    <source>
        <dbReference type="ARBA" id="ARBA00022982"/>
    </source>
</evidence>
<keyword evidence="5" id="KW-0408">Iron</keyword>
<accession>A0ABY7SVI9</accession>
<dbReference type="InterPro" id="IPR010980">
    <property type="entry name" value="Cyt_c/b562"/>
</dbReference>
<evidence type="ECO:0000256" key="6">
    <source>
        <dbReference type="SAM" id="SignalP"/>
    </source>
</evidence>
<sequence>MNPDRSRFMTLARTAAFLLVAAMPAAGFAQSAEEMAQDALEARHGYMKMLSINMGTLAAMARGEMEYDEGAATTAATNLAALTRYDVPSLFVDGTAAGQIEDSEALPAIWENPDDFAAKFTQLAEAAAVSPDAVKGGQGNVGPALQQLGGACKDCHDDFRQKN</sequence>
<evidence type="ECO:0000256" key="5">
    <source>
        <dbReference type="ARBA" id="ARBA00023004"/>
    </source>
</evidence>
<dbReference type="InterPro" id="IPR002321">
    <property type="entry name" value="Cyt_c_II"/>
</dbReference>
<keyword evidence="8" id="KW-1185">Reference proteome</keyword>
<evidence type="ECO:0000256" key="2">
    <source>
        <dbReference type="ARBA" id="ARBA00022617"/>
    </source>
</evidence>
<dbReference type="EMBL" id="CP067134">
    <property type="protein sequence ID" value="WCR10407.1"/>
    <property type="molecule type" value="Genomic_DNA"/>
</dbReference>
<dbReference type="PROSITE" id="PS51009">
    <property type="entry name" value="CYTCII"/>
    <property type="match status" value="1"/>
</dbReference>
<evidence type="ECO:0000313" key="8">
    <source>
        <dbReference type="Proteomes" id="UP001218412"/>
    </source>
</evidence>
<dbReference type="Gene3D" id="1.20.120.10">
    <property type="entry name" value="Cytochrome c/b562"/>
    <property type="match status" value="1"/>
</dbReference>
<protein>
    <submittedName>
        <fullName evidence="7">Cytochrome c</fullName>
    </submittedName>
</protein>
<organism evidence="7 8">
    <name type="scientific">Paracoccus stylophorae</name>
    <dbReference type="NCBI Taxonomy" id="659350"/>
    <lineage>
        <taxon>Bacteria</taxon>
        <taxon>Pseudomonadati</taxon>
        <taxon>Pseudomonadota</taxon>
        <taxon>Alphaproteobacteria</taxon>
        <taxon>Rhodobacterales</taxon>
        <taxon>Paracoccaceae</taxon>
        <taxon>Paracoccus</taxon>
    </lineage>
</organism>
<keyword evidence="3" id="KW-0479">Metal-binding</keyword>
<dbReference type="SUPFAM" id="SSF47175">
    <property type="entry name" value="Cytochromes"/>
    <property type="match status" value="1"/>
</dbReference>
<feature type="signal peptide" evidence="6">
    <location>
        <begin position="1"/>
        <end position="31"/>
    </location>
</feature>
<keyword evidence="1" id="KW-0813">Transport</keyword>
<dbReference type="Pfam" id="PF01322">
    <property type="entry name" value="Cytochrom_C_2"/>
    <property type="match status" value="1"/>
</dbReference>
<evidence type="ECO:0000256" key="1">
    <source>
        <dbReference type="ARBA" id="ARBA00022448"/>
    </source>
</evidence>